<sequence length="580" mass="65176">MKDEALANILQSSGLIDETALQEAKTKAQEKKVSLIKHLLDENVVTESILYEAIAHFFNHEFVDLRKQTIRKDILNTLPEAMAQAQQVIVFDKSKEGIKIATTQPDNLQVFEFIRKKTDLPLQIFVTTPSSLKEAVNQYHKGLSAEFKEITADKPEDSREDAKPDDEKDLKDLAQDLPIVRIVDSILEYAIFENASDIHIEPSDKEVIVRYRIDGRLKEVMRLPKKVASGIIARIKILSSLKIDEHRLPQDGRFKISTKDYKVAFRVSILPVFDGEKAVLRLLDEGAQVLTLEQLGLQEKPLEILKRNFTKPHGMILVTGPTGSGKTTTLYTVLNILNKPEVNISTVEDPVEYRMPRINQSQVNPKIGFTFASGLRSLLRQDPNIIMVGEIRDNETAEIAANAAMTGHLVLSTLHTNDAVTALPRLAEMDVPSFLIASTTNIIMAQRLVRKICLHCIQSYTLNKSAVQELEKHFDLHSILETLVKAKIIMDSKTPVDSLLFYRGKGCKQCGNSGYKGRIGIYEILEITHDVAQAIMSNENAEDLRKRAKDQGMMTMVQDGFIKAKNGVTTLEEILRVTQE</sequence>
<dbReference type="Gene3D" id="3.30.300.160">
    <property type="entry name" value="Type II secretion system, protein E, N-terminal domain"/>
    <property type="match status" value="1"/>
</dbReference>
<dbReference type="GO" id="GO:0005524">
    <property type="term" value="F:ATP binding"/>
    <property type="evidence" value="ECO:0007669"/>
    <property type="project" value="UniProtKB-KW"/>
</dbReference>
<dbReference type="SMART" id="SM00382">
    <property type="entry name" value="AAA"/>
    <property type="match status" value="1"/>
</dbReference>
<dbReference type="InterPro" id="IPR037257">
    <property type="entry name" value="T2SS_E_N_sf"/>
</dbReference>
<comment type="similarity">
    <text evidence="1">Belongs to the GSP E family.</text>
</comment>
<keyword evidence="2" id="KW-0547">Nucleotide-binding</keyword>
<name>A0A2H0YV03_9BACT</name>
<dbReference type="AlphaFoldDB" id="A0A2H0YV03"/>
<dbReference type="Pfam" id="PF00437">
    <property type="entry name" value="T2SSE"/>
    <property type="match status" value="1"/>
</dbReference>
<dbReference type="Pfam" id="PF05157">
    <property type="entry name" value="MshEN"/>
    <property type="match status" value="1"/>
</dbReference>
<evidence type="ECO:0000313" key="6">
    <source>
        <dbReference type="Proteomes" id="UP000228711"/>
    </source>
</evidence>
<feature type="domain" description="AAA+ ATPase" evidence="4">
    <location>
        <begin position="312"/>
        <end position="435"/>
    </location>
</feature>
<dbReference type="CDD" id="cd01129">
    <property type="entry name" value="PulE-GspE-like"/>
    <property type="match status" value="1"/>
</dbReference>
<dbReference type="Proteomes" id="UP000228711">
    <property type="component" value="Unassembled WGS sequence"/>
</dbReference>
<dbReference type="PANTHER" id="PTHR30258:SF1">
    <property type="entry name" value="PROTEIN TRANSPORT PROTEIN HOFB HOMOLOG"/>
    <property type="match status" value="1"/>
</dbReference>
<organism evidence="5 6">
    <name type="scientific">Candidatus Kerfeldbacteria bacterium CG08_land_8_20_14_0_20_42_7</name>
    <dbReference type="NCBI Taxonomy" id="2014245"/>
    <lineage>
        <taxon>Bacteria</taxon>
        <taxon>Candidatus Kerfeldiibacteriota</taxon>
    </lineage>
</organism>
<dbReference type="PANTHER" id="PTHR30258">
    <property type="entry name" value="TYPE II SECRETION SYSTEM PROTEIN GSPE-RELATED"/>
    <property type="match status" value="1"/>
</dbReference>
<dbReference type="InterPro" id="IPR027417">
    <property type="entry name" value="P-loop_NTPase"/>
</dbReference>
<dbReference type="GO" id="GO:0016887">
    <property type="term" value="F:ATP hydrolysis activity"/>
    <property type="evidence" value="ECO:0007669"/>
    <property type="project" value="TreeGrafter"/>
</dbReference>
<comment type="caution">
    <text evidence="5">The sequence shown here is derived from an EMBL/GenBank/DDBJ whole genome shotgun (WGS) entry which is preliminary data.</text>
</comment>
<dbReference type="SUPFAM" id="SSF52540">
    <property type="entry name" value="P-loop containing nucleoside triphosphate hydrolases"/>
    <property type="match status" value="1"/>
</dbReference>
<dbReference type="SUPFAM" id="SSF160246">
    <property type="entry name" value="EspE N-terminal domain-like"/>
    <property type="match status" value="1"/>
</dbReference>
<protein>
    <recommendedName>
        <fullName evidence="4">AAA+ ATPase domain-containing protein</fullName>
    </recommendedName>
</protein>
<evidence type="ECO:0000256" key="1">
    <source>
        <dbReference type="ARBA" id="ARBA00006611"/>
    </source>
</evidence>
<dbReference type="InterPro" id="IPR001482">
    <property type="entry name" value="T2SS/T4SS_dom"/>
</dbReference>
<dbReference type="EMBL" id="PEXV01000082">
    <property type="protein sequence ID" value="PIS41573.1"/>
    <property type="molecule type" value="Genomic_DNA"/>
</dbReference>
<dbReference type="Gene3D" id="3.40.50.300">
    <property type="entry name" value="P-loop containing nucleotide triphosphate hydrolases"/>
    <property type="match status" value="1"/>
</dbReference>
<proteinExistence type="inferred from homology"/>
<keyword evidence="3" id="KW-0067">ATP-binding</keyword>
<dbReference type="FunFam" id="3.40.50.300:FF:000398">
    <property type="entry name" value="Type IV pilus assembly ATPase PilB"/>
    <property type="match status" value="1"/>
</dbReference>
<dbReference type="InterPro" id="IPR007831">
    <property type="entry name" value="T2SS_GspE_N"/>
</dbReference>
<gene>
    <name evidence="5" type="ORF">COT25_02385</name>
</gene>
<dbReference type="GO" id="GO:0005886">
    <property type="term" value="C:plasma membrane"/>
    <property type="evidence" value="ECO:0007669"/>
    <property type="project" value="TreeGrafter"/>
</dbReference>
<accession>A0A2H0YV03</accession>
<evidence type="ECO:0000256" key="2">
    <source>
        <dbReference type="ARBA" id="ARBA00022741"/>
    </source>
</evidence>
<evidence type="ECO:0000313" key="5">
    <source>
        <dbReference type="EMBL" id="PIS41573.1"/>
    </source>
</evidence>
<reference evidence="6" key="1">
    <citation type="submission" date="2017-09" db="EMBL/GenBank/DDBJ databases">
        <title>Depth-based differentiation of microbial function through sediment-hosted aquifers and enrichment of novel symbionts in the deep terrestrial subsurface.</title>
        <authorList>
            <person name="Probst A.J."/>
            <person name="Ladd B."/>
            <person name="Jarett J.K."/>
            <person name="Geller-Mcgrath D.E."/>
            <person name="Sieber C.M.K."/>
            <person name="Emerson J.B."/>
            <person name="Anantharaman K."/>
            <person name="Thomas B.C."/>
            <person name="Malmstrom R."/>
            <person name="Stieglmeier M."/>
            <person name="Klingl A."/>
            <person name="Woyke T."/>
            <person name="Ryan C.M."/>
            <person name="Banfield J.F."/>
        </authorList>
    </citation>
    <scope>NUCLEOTIDE SEQUENCE [LARGE SCALE GENOMIC DNA]</scope>
</reference>
<evidence type="ECO:0000259" key="4">
    <source>
        <dbReference type="SMART" id="SM00382"/>
    </source>
</evidence>
<dbReference type="Gene3D" id="3.30.450.90">
    <property type="match status" value="1"/>
</dbReference>
<dbReference type="InterPro" id="IPR003593">
    <property type="entry name" value="AAA+_ATPase"/>
</dbReference>
<evidence type="ECO:0000256" key="3">
    <source>
        <dbReference type="ARBA" id="ARBA00022840"/>
    </source>
</evidence>